<dbReference type="InterPro" id="IPR037817">
    <property type="entry name" value="TAF7"/>
</dbReference>
<reference evidence="9 10" key="1">
    <citation type="journal article" date="2020" name="Nature">
        <title>Six reference-quality genomes reveal evolution of bat adaptations.</title>
        <authorList>
            <person name="Jebb D."/>
            <person name="Huang Z."/>
            <person name="Pippel M."/>
            <person name="Hughes G.M."/>
            <person name="Lavrichenko K."/>
            <person name="Devanna P."/>
            <person name="Winkler S."/>
            <person name="Jermiin L.S."/>
            <person name="Skirmuntt E.C."/>
            <person name="Katzourakis A."/>
            <person name="Burkitt-Gray L."/>
            <person name="Ray D.A."/>
            <person name="Sullivan K.A.M."/>
            <person name="Roscito J.G."/>
            <person name="Kirilenko B.M."/>
            <person name="Davalos L.M."/>
            <person name="Corthals A.P."/>
            <person name="Power M.L."/>
            <person name="Jones G."/>
            <person name="Ransome R.D."/>
            <person name="Dechmann D.K.N."/>
            <person name="Locatelli A.G."/>
            <person name="Puechmaille S.J."/>
            <person name="Fedrigo O."/>
            <person name="Jarvis E.D."/>
            <person name="Hiller M."/>
            <person name="Vernes S.C."/>
            <person name="Myers E.W."/>
            <person name="Teeling E.C."/>
        </authorList>
    </citation>
    <scope>NUCLEOTIDE SEQUENCE [LARGE SCALE GENOMIC DNA]</scope>
    <source>
        <strain evidence="9">MRhiFer1</strain>
        <tissue evidence="9">Lung</tissue>
    </source>
</reference>
<evidence type="ECO:0000256" key="7">
    <source>
        <dbReference type="SAM" id="MobiDB-lite"/>
    </source>
</evidence>
<dbReference type="GO" id="GO:0016251">
    <property type="term" value="F:RNA polymerase II general transcription initiation factor activity"/>
    <property type="evidence" value="ECO:0007669"/>
    <property type="project" value="TreeGrafter"/>
</dbReference>
<dbReference type="SMART" id="SM01370">
    <property type="entry name" value="TAFII55_N"/>
    <property type="match status" value="1"/>
</dbReference>
<comment type="caution">
    <text evidence="9">The sequence shown here is derived from an EMBL/GenBank/DDBJ whole genome shotgun (WGS) entry which is preliminary data.</text>
</comment>
<gene>
    <name evidence="9" type="ORF">mRhiFer1_016542</name>
</gene>
<feature type="coiled-coil region" evidence="6">
    <location>
        <begin position="344"/>
        <end position="391"/>
    </location>
</feature>
<proteinExistence type="inferred from homology"/>
<dbReference type="OrthoDB" id="153872at2759"/>
<comment type="similarity">
    <text evidence="2">Belongs to the TAF7 family.</text>
</comment>
<dbReference type="AlphaFoldDB" id="A0A7J8AWW8"/>
<dbReference type="CDD" id="cd08047">
    <property type="entry name" value="TAF7"/>
    <property type="match status" value="1"/>
</dbReference>
<feature type="compositionally biased region" description="Acidic residues" evidence="7">
    <location>
        <begin position="271"/>
        <end position="299"/>
    </location>
</feature>
<evidence type="ECO:0000259" key="8">
    <source>
        <dbReference type="SMART" id="SM01370"/>
    </source>
</evidence>
<dbReference type="Proteomes" id="UP000585614">
    <property type="component" value="Unassembled WGS sequence"/>
</dbReference>
<keyword evidence="5" id="KW-0539">Nucleus</keyword>
<dbReference type="PANTHER" id="PTHR12228:SF8">
    <property type="entry name" value="TRANSCRIPTION INITIATION FACTOR TFIID SUBUNIT 7-LIKE"/>
    <property type="match status" value="1"/>
</dbReference>
<dbReference type="InterPro" id="IPR006751">
    <property type="entry name" value="TAFII55_prot_cons_reg"/>
</dbReference>
<evidence type="ECO:0000256" key="2">
    <source>
        <dbReference type="ARBA" id="ARBA00009368"/>
    </source>
</evidence>
<feature type="domain" description="TAFII55 protein conserved region" evidence="8">
    <location>
        <begin position="12"/>
        <end position="216"/>
    </location>
</feature>
<evidence type="ECO:0000313" key="9">
    <source>
        <dbReference type="EMBL" id="KAF6390924.1"/>
    </source>
</evidence>
<keyword evidence="4" id="KW-0804">Transcription</keyword>
<organism evidence="9 10">
    <name type="scientific">Rhinolophus ferrumequinum</name>
    <name type="common">Greater horseshoe bat</name>
    <dbReference type="NCBI Taxonomy" id="59479"/>
    <lineage>
        <taxon>Eukaryota</taxon>
        <taxon>Metazoa</taxon>
        <taxon>Chordata</taxon>
        <taxon>Craniata</taxon>
        <taxon>Vertebrata</taxon>
        <taxon>Euteleostomi</taxon>
        <taxon>Mammalia</taxon>
        <taxon>Eutheria</taxon>
        <taxon>Laurasiatheria</taxon>
        <taxon>Chiroptera</taxon>
        <taxon>Yinpterochiroptera</taxon>
        <taxon>Rhinolophoidea</taxon>
        <taxon>Rhinolophidae</taxon>
        <taxon>Rhinolophinae</taxon>
        <taxon>Rhinolophus</taxon>
    </lineage>
</organism>
<name>A0A7J8AWW8_RHIFE</name>
<protein>
    <submittedName>
        <fullName evidence="9">TATA-box binding protein associated factor 7 like</fullName>
    </submittedName>
</protein>
<evidence type="ECO:0000256" key="4">
    <source>
        <dbReference type="ARBA" id="ARBA00023163"/>
    </source>
</evidence>
<dbReference type="PANTHER" id="PTHR12228">
    <property type="entry name" value="TRANSCRIPTION INITIATION FACTOR TFIID 55 KD SUBUNIT-RELATED"/>
    <property type="match status" value="1"/>
</dbReference>
<comment type="subcellular location">
    <subcellularLocation>
        <location evidence="1">Nucleus</location>
    </subcellularLocation>
</comment>
<dbReference type="GO" id="GO:0005669">
    <property type="term" value="C:transcription factor TFIID complex"/>
    <property type="evidence" value="ECO:0007669"/>
    <property type="project" value="InterPro"/>
</dbReference>
<dbReference type="Pfam" id="PF04658">
    <property type="entry name" value="TAFII55_N"/>
    <property type="match status" value="1"/>
</dbReference>
<evidence type="ECO:0000313" key="10">
    <source>
        <dbReference type="Proteomes" id="UP000585614"/>
    </source>
</evidence>
<dbReference type="GO" id="GO:0051123">
    <property type="term" value="P:RNA polymerase II preinitiation complex assembly"/>
    <property type="evidence" value="ECO:0007669"/>
    <property type="project" value="TreeGrafter"/>
</dbReference>
<evidence type="ECO:0000256" key="3">
    <source>
        <dbReference type="ARBA" id="ARBA00023015"/>
    </source>
</evidence>
<evidence type="ECO:0000256" key="1">
    <source>
        <dbReference type="ARBA" id="ARBA00004123"/>
    </source>
</evidence>
<sequence length="398" mass="46049">MSKSQREPPTEPENQFILRLPREHASTVREMIRSGRAAMKDKLKIDLSSDKRHAIVEVEDVSLNAKLVDLPCVIGSLKTLDNKIFYKMADISQMLVCTTDGDLHSSPEEPVASADLKVMGKNKKARLKKYAWKHGITPPLKNVRKKRFRKTTKKPVDFKQMEEVSFTEEKDSPAKHSVLNDITGILPSPTLVQYIDSPDVEKEVRRLLCSDTEAVSARWEVIIEGETKEIESQGFIPSFEISSGTSSYEQGHSSSEYGIFRERRSQSTSNSDDEEDDDDDDDDDKVDDYDYEDEEEDCHEENLQRELQAKLAEFDQYESKEGASSIVVEIQKQIHYFEKKLQQVRCKEQRQKDLIRKVENLTLKNHLHSVLEQLKLQEKQKDEQISYLQKKLKYFLEK</sequence>
<keyword evidence="3" id="KW-0805">Transcription regulation</keyword>
<keyword evidence="6" id="KW-0175">Coiled coil</keyword>
<dbReference type="EMBL" id="JACAGC010000001">
    <property type="protein sequence ID" value="KAF6390924.1"/>
    <property type="molecule type" value="Genomic_DNA"/>
</dbReference>
<feature type="region of interest" description="Disordered" evidence="7">
    <location>
        <begin position="241"/>
        <end position="301"/>
    </location>
</feature>
<accession>A0A7J8AWW8</accession>
<evidence type="ECO:0000256" key="5">
    <source>
        <dbReference type="ARBA" id="ARBA00023242"/>
    </source>
</evidence>
<feature type="compositionally biased region" description="Polar residues" evidence="7">
    <location>
        <begin position="241"/>
        <end position="256"/>
    </location>
</feature>
<evidence type="ECO:0000256" key="6">
    <source>
        <dbReference type="SAM" id="Coils"/>
    </source>
</evidence>